<comment type="caution">
    <text evidence="10">The sequence shown here is derived from an EMBL/GenBank/DDBJ whole genome shotgun (WGS) entry which is preliminary data.</text>
</comment>
<keyword evidence="5 8" id="KW-0812">Transmembrane</keyword>
<dbReference type="PANTHER" id="PTHR23502:SF132">
    <property type="entry name" value="POLYAMINE TRANSPORTER 2-RELATED"/>
    <property type="match status" value="1"/>
</dbReference>
<dbReference type="NCBIfam" id="TIGR00710">
    <property type="entry name" value="efflux_Bcr_CflA"/>
    <property type="match status" value="1"/>
</dbReference>
<dbReference type="SUPFAM" id="SSF103473">
    <property type="entry name" value="MFS general substrate transporter"/>
    <property type="match status" value="1"/>
</dbReference>
<feature type="transmembrane region" description="Helical" evidence="8">
    <location>
        <begin position="378"/>
        <end position="397"/>
    </location>
</feature>
<dbReference type="PANTHER" id="PTHR23502">
    <property type="entry name" value="MAJOR FACILITATOR SUPERFAMILY"/>
    <property type="match status" value="1"/>
</dbReference>
<dbReference type="FunFam" id="1.20.1720.10:FF:000005">
    <property type="entry name" value="Bcr/CflA family efflux transporter"/>
    <property type="match status" value="1"/>
</dbReference>
<evidence type="ECO:0000256" key="8">
    <source>
        <dbReference type="RuleBase" id="RU365088"/>
    </source>
</evidence>
<keyword evidence="7 8" id="KW-0472">Membrane</keyword>
<dbReference type="GO" id="GO:0042910">
    <property type="term" value="F:xenobiotic transmembrane transporter activity"/>
    <property type="evidence" value="ECO:0007669"/>
    <property type="project" value="InterPro"/>
</dbReference>
<feature type="domain" description="Major facilitator superfamily (MFS) profile" evidence="9">
    <location>
        <begin position="15"/>
        <end position="400"/>
    </location>
</feature>
<dbReference type="InterPro" id="IPR004812">
    <property type="entry name" value="Efflux_drug-R_Bcr/CmlA"/>
</dbReference>
<feature type="transmembrane region" description="Helical" evidence="8">
    <location>
        <begin position="12"/>
        <end position="32"/>
    </location>
</feature>
<dbReference type="RefSeq" id="WP_038083954.1">
    <property type="nucleotide sequence ID" value="NZ_JMIR01000002.1"/>
</dbReference>
<evidence type="ECO:0000256" key="3">
    <source>
        <dbReference type="ARBA" id="ARBA00022448"/>
    </source>
</evidence>
<dbReference type="PROSITE" id="PS50850">
    <property type="entry name" value="MFS"/>
    <property type="match status" value="1"/>
</dbReference>
<protein>
    <recommendedName>
        <fullName evidence="8">Bcr/CflA family efflux transporter</fullName>
    </recommendedName>
</protein>
<evidence type="ECO:0000313" key="10">
    <source>
        <dbReference type="EMBL" id="KEO84834.1"/>
    </source>
</evidence>
<feature type="transmembrane region" description="Helical" evidence="8">
    <location>
        <begin position="52"/>
        <end position="72"/>
    </location>
</feature>
<feature type="transmembrane region" description="Helical" evidence="8">
    <location>
        <begin position="256"/>
        <end position="275"/>
    </location>
</feature>
<keyword evidence="3 8" id="KW-0813">Transport</keyword>
<comment type="similarity">
    <text evidence="2 8">Belongs to the major facilitator superfamily. Bcr/CmlA family.</text>
</comment>
<proteinExistence type="inferred from homology"/>
<feature type="transmembrane region" description="Helical" evidence="8">
    <location>
        <begin position="112"/>
        <end position="129"/>
    </location>
</feature>
<dbReference type="OrthoDB" id="9800416at2"/>
<accession>A0A074LV53</accession>
<dbReference type="AlphaFoldDB" id="A0A074LV53"/>
<feature type="transmembrane region" description="Helical" evidence="8">
    <location>
        <begin position="229"/>
        <end position="250"/>
    </location>
</feature>
<keyword evidence="11" id="KW-1185">Reference proteome</keyword>
<feature type="transmembrane region" description="Helical" evidence="8">
    <location>
        <begin position="171"/>
        <end position="191"/>
    </location>
</feature>
<feature type="transmembrane region" description="Helical" evidence="8">
    <location>
        <begin position="141"/>
        <end position="159"/>
    </location>
</feature>
<dbReference type="InterPro" id="IPR020846">
    <property type="entry name" value="MFS_dom"/>
</dbReference>
<sequence length="400" mass="41374">MNTVAATKPAKFAKVWLIIVLGALAGFAPLSIDMYLPALPTMSTELNASTSAAQLTLTACLLGLALGQLFLGPLSDIRGRRGPLLIGLLVYTAASFLCAVSPNIWMLVGLRFLQGLAGSAAIVISRAVVRDYYSGSEMTKFFSLLMLVNGLAPILAPIIGGQLLKFTSWQGVFVVLGALGLLMFLAVLFGLRESLPVENRSQGGIKNTLVTLGAIMKDRVFMGYGLSQGLVMASMFAYISGSPFVLQNIYDVSPQLYSLLFAINGIGIVLAGQVTGRLASRVATGNVLTAGLLMSLVGAVLLNVMFASGAGLVGVMVGLFLIVSCVGVVGPTSTSLAMENHGRNAGSAAALLGVTQLFAGAIAAPLVGLGGSYSSTPMGLVILVASAGAMLCFVFLARRR</sequence>
<gene>
    <name evidence="10" type="ORF">EL26_02145</name>
</gene>
<evidence type="ECO:0000256" key="5">
    <source>
        <dbReference type="ARBA" id="ARBA00022692"/>
    </source>
</evidence>
<feature type="transmembrane region" description="Helical" evidence="8">
    <location>
        <begin position="345"/>
        <end position="366"/>
    </location>
</feature>
<dbReference type="GO" id="GO:0005886">
    <property type="term" value="C:plasma membrane"/>
    <property type="evidence" value="ECO:0007669"/>
    <property type="project" value="UniProtKB-SubCell"/>
</dbReference>
<evidence type="ECO:0000259" key="9">
    <source>
        <dbReference type="PROSITE" id="PS50850"/>
    </source>
</evidence>
<dbReference type="CDD" id="cd17320">
    <property type="entry name" value="MFS_MdfA_MDR_like"/>
    <property type="match status" value="1"/>
</dbReference>
<dbReference type="InterPro" id="IPR011701">
    <property type="entry name" value="MFS"/>
</dbReference>
<dbReference type="PRINTS" id="PR01035">
    <property type="entry name" value="TCRTETA"/>
</dbReference>
<dbReference type="InterPro" id="IPR001958">
    <property type="entry name" value="Tet-R_TetA/multi-R_MdtG-like"/>
</dbReference>
<keyword evidence="6 8" id="KW-1133">Transmembrane helix</keyword>
<feature type="transmembrane region" description="Helical" evidence="8">
    <location>
        <begin position="287"/>
        <end position="306"/>
    </location>
</feature>
<name>A0A074LV53_9BACL</name>
<keyword evidence="4 8" id="KW-1003">Cell membrane</keyword>
<evidence type="ECO:0000256" key="6">
    <source>
        <dbReference type="ARBA" id="ARBA00022989"/>
    </source>
</evidence>
<reference evidence="10 11" key="1">
    <citation type="journal article" date="2013" name="Int. J. Syst. Evol. Microbiol.">
        <title>Tumebacillus flagellatus sp. nov., an alpha-amylase/pullulanase-producing bacterium isolated from cassava wastewater.</title>
        <authorList>
            <person name="Wang Q."/>
            <person name="Xie N."/>
            <person name="Qin Y."/>
            <person name="Shen N."/>
            <person name="Zhu J."/>
            <person name="Mi H."/>
            <person name="Huang R."/>
        </authorList>
    </citation>
    <scope>NUCLEOTIDE SEQUENCE [LARGE SCALE GENOMIC DNA]</scope>
    <source>
        <strain evidence="10 11">GST4</strain>
    </source>
</reference>
<dbReference type="eggNOG" id="COG2814">
    <property type="taxonomic scope" value="Bacteria"/>
</dbReference>
<dbReference type="InterPro" id="IPR036259">
    <property type="entry name" value="MFS_trans_sf"/>
</dbReference>
<evidence type="ECO:0000313" key="11">
    <source>
        <dbReference type="Proteomes" id="UP000027931"/>
    </source>
</evidence>
<evidence type="ECO:0000256" key="2">
    <source>
        <dbReference type="ARBA" id="ARBA00006236"/>
    </source>
</evidence>
<comment type="subcellular location">
    <subcellularLocation>
        <location evidence="1 8">Cell membrane</location>
        <topology evidence="1 8">Multi-pass membrane protein</topology>
    </subcellularLocation>
</comment>
<dbReference type="EMBL" id="JMIR01000002">
    <property type="protein sequence ID" value="KEO84834.1"/>
    <property type="molecule type" value="Genomic_DNA"/>
</dbReference>
<feature type="transmembrane region" description="Helical" evidence="8">
    <location>
        <begin position="312"/>
        <end position="333"/>
    </location>
</feature>
<dbReference type="GO" id="GO:1990961">
    <property type="term" value="P:xenobiotic detoxification by transmembrane export across the plasma membrane"/>
    <property type="evidence" value="ECO:0007669"/>
    <property type="project" value="InterPro"/>
</dbReference>
<evidence type="ECO:0000256" key="7">
    <source>
        <dbReference type="ARBA" id="ARBA00023136"/>
    </source>
</evidence>
<dbReference type="STRING" id="1157490.EL26_02145"/>
<evidence type="ECO:0000256" key="1">
    <source>
        <dbReference type="ARBA" id="ARBA00004651"/>
    </source>
</evidence>
<feature type="transmembrane region" description="Helical" evidence="8">
    <location>
        <begin position="84"/>
        <end position="106"/>
    </location>
</feature>
<evidence type="ECO:0000256" key="4">
    <source>
        <dbReference type="ARBA" id="ARBA00022475"/>
    </source>
</evidence>
<dbReference type="Pfam" id="PF07690">
    <property type="entry name" value="MFS_1"/>
    <property type="match status" value="1"/>
</dbReference>
<organism evidence="10 11">
    <name type="scientific">Tumebacillus flagellatus</name>
    <dbReference type="NCBI Taxonomy" id="1157490"/>
    <lineage>
        <taxon>Bacteria</taxon>
        <taxon>Bacillati</taxon>
        <taxon>Bacillota</taxon>
        <taxon>Bacilli</taxon>
        <taxon>Bacillales</taxon>
        <taxon>Alicyclobacillaceae</taxon>
        <taxon>Tumebacillus</taxon>
    </lineage>
</organism>
<dbReference type="Gene3D" id="1.20.1720.10">
    <property type="entry name" value="Multidrug resistance protein D"/>
    <property type="match status" value="1"/>
</dbReference>
<dbReference type="Proteomes" id="UP000027931">
    <property type="component" value="Unassembled WGS sequence"/>
</dbReference>